<evidence type="ECO:0000313" key="2">
    <source>
        <dbReference type="EMBL" id="CBY21247.1"/>
    </source>
</evidence>
<sequence length="159" mass="18512">MDLCVSKFRDFEKKTYFLVEATVGSRKTETWYRYSDLRLLAEPLKATAEKCGYLRLPHFPSRFTENRGVRLEQRRLLLDKYFAAVGRWPQYPTYLLKFVKAVVPEENILEETIATQTNQLTIPLFTTRNPKGSIFYTGNSKFTDYDDSISDIVVGALFD</sequence>
<dbReference type="InterPro" id="IPR001683">
    <property type="entry name" value="PX_dom"/>
</dbReference>
<protein>
    <recommendedName>
        <fullName evidence="1">PX domain-containing protein</fullName>
    </recommendedName>
</protein>
<dbReference type="InParanoid" id="E4WVU4"/>
<dbReference type="InterPro" id="IPR036871">
    <property type="entry name" value="PX_dom_sf"/>
</dbReference>
<proteinExistence type="predicted"/>
<evidence type="ECO:0000313" key="3">
    <source>
        <dbReference type="Proteomes" id="UP000001307"/>
    </source>
</evidence>
<dbReference type="EMBL" id="FN653017">
    <property type="protein sequence ID" value="CBY21247.1"/>
    <property type="molecule type" value="Genomic_DNA"/>
</dbReference>
<feature type="domain" description="PX" evidence="1">
    <location>
        <begin position="24"/>
        <end position="91"/>
    </location>
</feature>
<dbReference type="Gene3D" id="3.30.1520.10">
    <property type="entry name" value="Phox-like domain"/>
    <property type="match status" value="1"/>
</dbReference>
<gene>
    <name evidence="2" type="ORF">GSOID_T00009002001</name>
</gene>
<dbReference type="AlphaFoldDB" id="E4WVU4"/>
<accession>E4WVU4</accession>
<reference evidence="2" key="1">
    <citation type="journal article" date="2010" name="Science">
        <title>Plasticity of animal genome architecture unmasked by rapid evolution of a pelagic tunicate.</title>
        <authorList>
            <person name="Denoeud F."/>
            <person name="Henriet S."/>
            <person name="Mungpakdee S."/>
            <person name="Aury J.M."/>
            <person name="Da Silva C."/>
            <person name="Brinkmann H."/>
            <person name="Mikhaleva J."/>
            <person name="Olsen L.C."/>
            <person name="Jubin C."/>
            <person name="Canestro C."/>
            <person name="Bouquet J.M."/>
            <person name="Danks G."/>
            <person name="Poulain J."/>
            <person name="Campsteijn C."/>
            <person name="Adamski M."/>
            <person name="Cross I."/>
            <person name="Yadetie F."/>
            <person name="Muffato M."/>
            <person name="Louis A."/>
            <person name="Butcher S."/>
            <person name="Tsagkogeorga G."/>
            <person name="Konrad A."/>
            <person name="Singh S."/>
            <person name="Jensen M.F."/>
            <person name="Cong E.H."/>
            <person name="Eikeseth-Otteraa H."/>
            <person name="Noel B."/>
            <person name="Anthouard V."/>
            <person name="Porcel B.M."/>
            <person name="Kachouri-Lafond R."/>
            <person name="Nishino A."/>
            <person name="Ugolini M."/>
            <person name="Chourrout P."/>
            <person name="Nishida H."/>
            <person name="Aasland R."/>
            <person name="Huzurbazar S."/>
            <person name="Westhof E."/>
            <person name="Delsuc F."/>
            <person name="Lehrach H."/>
            <person name="Reinhardt R."/>
            <person name="Weissenbach J."/>
            <person name="Roy S.W."/>
            <person name="Artiguenave F."/>
            <person name="Postlethwait J.H."/>
            <person name="Manak J.R."/>
            <person name="Thompson E.M."/>
            <person name="Jaillon O."/>
            <person name="Du Pasquier L."/>
            <person name="Boudinot P."/>
            <person name="Liberles D.A."/>
            <person name="Volff J.N."/>
            <person name="Philippe H."/>
            <person name="Lenhard B."/>
            <person name="Roest Crollius H."/>
            <person name="Wincker P."/>
            <person name="Chourrout D."/>
        </authorList>
    </citation>
    <scope>NUCLEOTIDE SEQUENCE [LARGE SCALE GENOMIC DNA]</scope>
</reference>
<dbReference type="OrthoDB" id="10332987at2759"/>
<dbReference type="Proteomes" id="UP000001307">
    <property type="component" value="Unassembled WGS sequence"/>
</dbReference>
<dbReference type="SUPFAM" id="SSF64268">
    <property type="entry name" value="PX domain"/>
    <property type="match status" value="1"/>
</dbReference>
<evidence type="ECO:0000259" key="1">
    <source>
        <dbReference type="Pfam" id="PF00787"/>
    </source>
</evidence>
<name>E4WVU4_OIKDI</name>
<dbReference type="GO" id="GO:0035091">
    <property type="term" value="F:phosphatidylinositol binding"/>
    <property type="evidence" value="ECO:0007669"/>
    <property type="project" value="InterPro"/>
</dbReference>
<organism evidence="2">
    <name type="scientific">Oikopleura dioica</name>
    <name type="common">Tunicate</name>
    <dbReference type="NCBI Taxonomy" id="34765"/>
    <lineage>
        <taxon>Eukaryota</taxon>
        <taxon>Metazoa</taxon>
        <taxon>Chordata</taxon>
        <taxon>Tunicata</taxon>
        <taxon>Appendicularia</taxon>
        <taxon>Copelata</taxon>
        <taxon>Oikopleuridae</taxon>
        <taxon>Oikopleura</taxon>
    </lineage>
</organism>
<dbReference type="Pfam" id="PF00787">
    <property type="entry name" value="PX"/>
    <property type="match status" value="1"/>
</dbReference>
<keyword evidence="3" id="KW-1185">Reference proteome</keyword>